<dbReference type="PROSITE" id="PS50181">
    <property type="entry name" value="FBOX"/>
    <property type="match status" value="1"/>
</dbReference>
<feature type="region of interest" description="Disordered" evidence="1">
    <location>
        <begin position="331"/>
        <end position="366"/>
    </location>
</feature>
<protein>
    <recommendedName>
        <fullName evidence="2">F-box domain-containing protein</fullName>
    </recommendedName>
</protein>
<dbReference type="InterPro" id="IPR001810">
    <property type="entry name" value="F-box_dom"/>
</dbReference>
<sequence>MPSEPTLEGLPADILERISCMLGLEELCSLRMTCRDFASRVAQGRFVEYVEHKRVTFETLALQRFAEMTKPGRPGCQMRGLCIVGSVDIFESCCAELLGRVFENLKGNLASGFMESLEIQMPSEDDDVHVRTTGWRLRWSAGNVLVREAMRALGGSGLAVGALDLFAGTRCCGLGIDSLEDVPLECLRGLRSVRLSLTYSSPGDGGMDGDVRRGCGMSSLLTSCPNLEAVDLHWYNDDIDHRPISAASDEKHFLNQISSPYLNLRNLTLRGISCQSSALLTLLQSAPKLQTTTLEHIHPSGNGSFKPIPSFQSLQHLHLNDLTEASNFNRIQNPLQTPLRRPRQASPPHRSAAHQTESSHEEGPAVSDVDDVCCVWREGEGVAGVVAVYG</sequence>
<reference evidence="3" key="2">
    <citation type="journal article" date="2022" name="Microb. Genom.">
        <title>A chromosome-scale genome assembly of the tomato pathogen Cladosporium fulvum reveals a compartmentalized genome architecture and the presence of a dispensable chromosome.</title>
        <authorList>
            <person name="Zaccaron A.Z."/>
            <person name="Chen L.H."/>
            <person name="Samaras A."/>
            <person name="Stergiopoulos I."/>
        </authorList>
    </citation>
    <scope>NUCLEOTIDE SEQUENCE</scope>
    <source>
        <strain evidence="3">Race5_Kim</strain>
    </source>
</reference>
<gene>
    <name evidence="3" type="ORF">CLAFUR5_03886</name>
</gene>
<dbReference type="KEGG" id="ffu:CLAFUR5_03886"/>
<evidence type="ECO:0000256" key="1">
    <source>
        <dbReference type="SAM" id="MobiDB-lite"/>
    </source>
</evidence>
<dbReference type="SUPFAM" id="SSF52047">
    <property type="entry name" value="RNI-like"/>
    <property type="match status" value="1"/>
</dbReference>
<accession>A0A9Q8P5W0</accession>
<dbReference type="EMBL" id="CP090164">
    <property type="protein sequence ID" value="UJO14398.1"/>
    <property type="molecule type" value="Genomic_DNA"/>
</dbReference>
<dbReference type="GeneID" id="71983764"/>
<dbReference type="Proteomes" id="UP000756132">
    <property type="component" value="Chromosome 2"/>
</dbReference>
<feature type="domain" description="F-box" evidence="2">
    <location>
        <begin position="4"/>
        <end position="50"/>
    </location>
</feature>
<dbReference type="InterPro" id="IPR036047">
    <property type="entry name" value="F-box-like_dom_sf"/>
</dbReference>
<dbReference type="RefSeq" id="XP_047758764.1">
    <property type="nucleotide sequence ID" value="XM_047903034.1"/>
</dbReference>
<dbReference type="SUPFAM" id="SSF81383">
    <property type="entry name" value="F-box domain"/>
    <property type="match status" value="1"/>
</dbReference>
<evidence type="ECO:0000313" key="3">
    <source>
        <dbReference type="EMBL" id="UJO14398.1"/>
    </source>
</evidence>
<dbReference type="InterPro" id="IPR032675">
    <property type="entry name" value="LRR_dom_sf"/>
</dbReference>
<dbReference type="AlphaFoldDB" id="A0A9Q8P5W0"/>
<dbReference type="Pfam" id="PF00646">
    <property type="entry name" value="F-box"/>
    <property type="match status" value="1"/>
</dbReference>
<evidence type="ECO:0000313" key="4">
    <source>
        <dbReference type="Proteomes" id="UP000756132"/>
    </source>
</evidence>
<dbReference type="CDD" id="cd09917">
    <property type="entry name" value="F-box_SF"/>
    <property type="match status" value="1"/>
</dbReference>
<reference evidence="3" key="1">
    <citation type="submission" date="2021-12" db="EMBL/GenBank/DDBJ databases">
        <authorList>
            <person name="Zaccaron A."/>
            <person name="Stergiopoulos I."/>
        </authorList>
    </citation>
    <scope>NUCLEOTIDE SEQUENCE</scope>
    <source>
        <strain evidence="3">Race5_Kim</strain>
    </source>
</reference>
<keyword evidence="4" id="KW-1185">Reference proteome</keyword>
<proteinExistence type="predicted"/>
<organism evidence="3 4">
    <name type="scientific">Passalora fulva</name>
    <name type="common">Tomato leaf mold</name>
    <name type="synonym">Cladosporium fulvum</name>
    <dbReference type="NCBI Taxonomy" id="5499"/>
    <lineage>
        <taxon>Eukaryota</taxon>
        <taxon>Fungi</taxon>
        <taxon>Dikarya</taxon>
        <taxon>Ascomycota</taxon>
        <taxon>Pezizomycotina</taxon>
        <taxon>Dothideomycetes</taxon>
        <taxon>Dothideomycetidae</taxon>
        <taxon>Mycosphaerellales</taxon>
        <taxon>Mycosphaerellaceae</taxon>
        <taxon>Fulvia</taxon>
    </lineage>
</organism>
<dbReference type="OrthoDB" id="3886018at2759"/>
<name>A0A9Q8P5W0_PASFU</name>
<dbReference type="Gene3D" id="3.80.10.10">
    <property type="entry name" value="Ribonuclease Inhibitor"/>
    <property type="match status" value="1"/>
</dbReference>
<evidence type="ECO:0000259" key="2">
    <source>
        <dbReference type="PROSITE" id="PS50181"/>
    </source>
</evidence>